<keyword evidence="2" id="KW-1185">Reference proteome</keyword>
<dbReference type="Proteomes" id="UP000653797">
    <property type="component" value="Unassembled WGS sequence"/>
</dbReference>
<name>A0A927GGX1_9BACT</name>
<dbReference type="RefSeq" id="WP_191042946.1">
    <property type="nucleotide sequence ID" value="NZ_JACXAA010000020.1"/>
</dbReference>
<sequence length="243" mass="27926">MRFSTVAIVLIFFLSNGVFGQMAKPIDSSFVYAARSQATALYERTVKMQAHVYEGNQYINHDPRIKIHPYYVVDSLQVGTVVYKGIQYRDVAMIYDIVRDELVVQPPGGGYRLRLETDKISAFSLGPHRFARIVGDSVAGIRTGFYEIIYNGKAKALAKRLKTIHEDISGGTYKGDYLQKDRYIIQKDGAFYEVKSKRSVLNLFPDQAKELRKYARANRLKFNDEKREVAISRITQRYDELTR</sequence>
<comment type="caution">
    <text evidence="1">The sequence shown here is derived from an EMBL/GenBank/DDBJ whole genome shotgun (WGS) entry which is preliminary data.</text>
</comment>
<gene>
    <name evidence="1" type="ORF">IC230_30935</name>
</gene>
<reference evidence="1" key="1">
    <citation type="submission" date="2020-09" db="EMBL/GenBank/DDBJ databases">
        <authorList>
            <person name="Kim M.K."/>
        </authorList>
    </citation>
    <scope>NUCLEOTIDE SEQUENCE</scope>
    <source>
        <strain evidence="1">BT704</strain>
    </source>
</reference>
<proteinExistence type="predicted"/>
<protein>
    <submittedName>
        <fullName evidence="1">Uncharacterized protein</fullName>
    </submittedName>
</protein>
<accession>A0A927GGX1</accession>
<dbReference type="AlphaFoldDB" id="A0A927GGX1"/>
<organism evidence="1 2">
    <name type="scientific">Spirosoma validum</name>
    <dbReference type="NCBI Taxonomy" id="2771355"/>
    <lineage>
        <taxon>Bacteria</taxon>
        <taxon>Pseudomonadati</taxon>
        <taxon>Bacteroidota</taxon>
        <taxon>Cytophagia</taxon>
        <taxon>Cytophagales</taxon>
        <taxon>Cytophagaceae</taxon>
        <taxon>Spirosoma</taxon>
    </lineage>
</organism>
<evidence type="ECO:0000313" key="2">
    <source>
        <dbReference type="Proteomes" id="UP000653797"/>
    </source>
</evidence>
<dbReference type="EMBL" id="JACXAA010000020">
    <property type="protein sequence ID" value="MBD2757329.1"/>
    <property type="molecule type" value="Genomic_DNA"/>
</dbReference>
<evidence type="ECO:0000313" key="1">
    <source>
        <dbReference type="EMBL" id="MBD2757329.1"/>
    </source>
</evidence>